<protein>
    <submittedName>
        <fullName evidence="1">Uncharacterized protein</fullName>
    </submittedName>
</protein>
<gene>
    <name evidence="1" type="ORF">E4L98_24815</name>
</gene>
<dbReference type="AlphaFoldDB" id="A0A4Y9S3F8"/>
<dbReference type="EMBL" id="SPVG01000245">
    <property type="protein sequence ID" value="TFW15922.1"/>
    <property type="molecule type" value="Genomic_DNA"/>
</dbReference>
<keyword evidence="2" id="KW-1185">Reference proteome</keyword>
<accession>A0A4Y9S3F8</accession>
<comment type="caution">
    <text evidence="1">The sequence shown here is derived from an EMBL/GenBank/DDBJ whole genome shotgun (WGS) entry which is preliminary data.</text>
</comment>
<reference evidence="1 2" key="1">
    <citation type="submission" date="2019-03" db="EMBL/GenBank/DDBJ databases">
        <title>Draft Genome Sequence of Duganella callidus sp. nov., a Novel Duganella Species Isolated from Cultivated Soil.</title>
        <authorList>
            <person name="Raths R."/>
            <person name="Peta V."/>
            <person name="Bucking H."/>
        </authorList>
    </citation>
    <scope>NUCLEOTIDE SEQUENCE [LARGE SCALE GENOMIC DNA]</scope>
    <source>
        <strain evidence="1 2">DN04</strain>
    </source>
</reference>
<sequence>MSTVTHITAGKASRLAVSALLAFAYQDSGFESALTSGNLDAPKAAPAGSHVSRYQIAGGGRNSVAPQLAAREFGLSYVITVRDAHDRARTYTAIGDPRALEDAARDAGAMGFSIRVRQ</sequence>
<organism evidence="1 2">
    <name type="scientific">Duganella callida</name>
    <dbReference type="NCBI Taxonomy" id="2561932"/>
    <lineage>
        <taxon>Bacteria</taxon>
        <taxon>Pseudomonadati</taxon>
        <taxon>Pseudomonadota</taxon>
        <taxon>Betaproteobacteria</taxon>
        <taxon>Burkholderiales</taxon>
        <taxon>Oxalobacteraceae</taxon>
        <taxon>Telluria group</taxon>
        <taxon>Duganella</taxon>
    </lineage>
</organism>
<dbReference type="Proteomes" id="UP000297729">
    <property type="component" value="Unassembled WGS sequence"/>
</dbReference>
<evidence type="ECO:0000313" key="2">
    <source>
        <dbReference type="Proteomes" id="UP000297729"/>
    </source>
</evidence>
<dbReference type="OrthoDB" id="8779583at2"/>
<name>A0A4Y9S3F8_9BURK</name>
<proteinExistence type="predicted"/>
<evidence type="ECO:0000313" key="1">
    <source>
        <dbReference type="EMBL" id="TFW15922.1"/>
    </source>
</evidence>
<dbReference type="RefSeq" id="WP_135204208.1">
    <property type="nucleotide sequence ID" value="NZ_SPVG01000245.1"/>
</dbReference>